<dbReference type="InterPro" id="IPR012674">
    <property type="entry name" value="Calycin"/>
</dbReference>
<evidence type="ECO:0000313" key="4">
    <source>
        <dbReference type="EMBL" id="GAA0320903.1"/>
    </source>
</evidence>
<feature type="compositionally biased region" description="Low complexity" evidence="1">
    <location>
        <begin position="76"/>
        <end position="91"/>
    </location>
</feature>
<dbReference type="RefSeq" id="WP_201505193.1">
    <property type="nucleotide sequence ID" value="NZ_BAAAFR010000005.1"/>
</dbReference>
<dbReference type="InterPro" id="IPR000566">
    <property type="entry name" value="Lipocln_cytosolic_FA-bd_dom"/>
</dbReference>
<feature type="region of interest" description="Disordered" evidence="1">
    <location>
        <begin position="37"/>
        <end position="134"/>
    </location>
</feature>
<reference evidence="5" key="1">
    <citation type="journal article" date="2019" name="Int. J. Syst. Evol. Microbiol.">
        <title>The Global Catalogue of Microorganisms (GCM) 10K type strain sequencing project: providing services to taxonomists for standard genome sequencing and annotation.</title>
        <authorList>
            <consortium name="The Broad Institute Genomics Platform"/>
            <consortium name="The Broad Institute Genome Sequencing Center for Infectious Disease"/>
            <person name="Wu L."/>
            <person name="Ma J."/>
        </authorList>
    </citation>
    <scope>NUCLEOTIDE SEQUENCE [LARGE SCALE GENOMIC DNA]</scope>
    <source>
        <strain evidence="5">JCM 16343</strain>
    </source>
</reference>
<evidence type="ECO:0000259" key="3">
    <source>
        <dbReference type="Pfam" id="PF08212"/>
    </source>
</evidence>
<sequence>MKTNKLPQSDDTDLQAAGSHIQRSYIGAQTSVAYELASNDNAYQPDTHTDGDAIHTPHMTSERLGYKKPRNKTMYASSASSMPSSSAASQSKTTQSPRAQPSLTKTKATPAKTSADIRQSLVDSTVLPQQPSTTDSAYIPERMFMNGLIKHTAIALAIIIPLAAFSAYAATPEAYAGMHSGFAPANQHTSAATQAVRPAAIMYNDSSRPMAVDSVDIEQYAGTWYEIGRLPMYFQRKCAGNVTATYTINNDSSIGVLNKCLGEDGSLISADGVARAVDDSGSKLKVTFLPSWLRWLPVGRADYWVLARDADYNTALVGTPDNKYLWLLARTPDISADTYAKYRQIAQQQGYDLNSFKLTTQSEQTVDLTP</sequence>
<dbReference type="PANTHER" id="PTHR10612:SF34">
    <property type="entry name" value="APOLIPOPROTEIN D"/>
    <property type="match status" value="1"/>
</dbReference>
<dbReference type="Proteomes" id="UP001501787">
    <property type="component" value="Unassembled WGS sequence"/>
</dbReference>
<dbReference type="SUPFAM" id="SSF50814">
    <property type="entry name" value="Lipocalins"/>
    <property type="match status" value="1"/>
</dbReference>
<dbReference type="InterPro" id="IPR022272">
    <property type="entry name" value="Lipocalin_CS"/>
</dbReference>
<dbReference type="Gene3D" id="2.40.128.20">
    <property type="match status" value="1"/>
</dbReference>
<name>A0ABP3FPR2_9GAMM</name>
<feature type="compositionally biased region" description="Polar residues" evidence="1">
    <location>
        <begin position="121"/>
        <end position="134"/>
    </location>
</feature>
<dbReference type="CDD" id="cd19438">
    <property type="entry name" value="lipocalin_Blc-like"/>
    <property type="match status" value="1"/>
</dbReference>
<keyword evidence="5" id="KW-1185">Reference proteome</keyword>
<dbReference type="PROSITE" id="PS00213">
    <property type="entry name" value="LIPOCALIN"/>
    <property type="match status" value="1"/>
</dbReference>
<dbReference type="PANTHER" id="PTHR10612">
    <property type="entry name" value="APOLIPOPROTEIN D"/>
    <property type="match status" value="1"/>
</dbReference>
<comment type="caution">
    <text evidence="4">The sequence shown here is derived from an EMBL/GenBank/DDBJ whole genome shotgun (WGS) entry which is preliminary data.</text>
</comment>
<evidence type="ECO:0000313" key="5">
    <source>
        <dbReference type="Proteomes" id="UP001501787"/>
    </source>
</evidence>
<keyword evidence="2" id="KW-0472">Membrane</keyword>
<feature type="compositionally biased region" description="Polar residues" evidence="1">
    <location>
        <begin position="92"/>
        <end position="103"/>
    </location>
</feature>
<keyword evidence="2" id="KW-0812">Transmembrane</keyword>
<accession>A0ABP3FPR2</accession>
<dbReference type="EMBL" id="BAAAFR010000005">
    <property type="protein sequence ID" value="GAA0320903.1"/>
    <property type="molecule type" value="Genomic_DNA"/>
</dbReference>
<feature type="compositionally biased region" description="Low complexity" evidence="1">
    <location>
        <begin position="104"/>
        <end position="114"/>
    </location>
</feature>
<feature type="compositionally biased region" description="Basic and acidic residues" evidence="1">
    <location>
        <begin position="47"/>
        <end position="65"/>
    </location>
</feature>
<proteinExistence type="predicted"/>
<protein>
    <recommendedName>
        <fullName evidence="3">Lipocalin/cytosolic fatty-acid binding domain-containing protein</fullName>
    </recommendedName>
</protein>
<feature type="domain" description="Lipocalin/cytosolic fatty-acid binding" evidence="3">
    <location>
        <begin position="215"/>
        <end position="360"/>
    </location>
</feature>
<keyword evidence="2" id="KW-1133">Transmembrane helix</keyword>
<feature type="compositionally biased region" description="Polar residues" evidence="1">
    <location>
        <begin position="37"/>
        <end position="46"/>
    </location>
</feature>
<dbReference type="Pfam" id="PF08212">
    <property type="entry name" value="Lipocalin_2"/>
    <property type="match status" value="1"/>
</dbReference>
<gene>
    <name evidence="4" type="ORF">GCM10009129_18350</name>
</gene>
<dbReference type="InterPro" id="IPR047202">
    <property type="entry name" value="Lipocalin_Blc-like_dom"/>
</dbReference>
<feature type="transmembrane region" description="Helical" evidence="2">
    <location>
        <begin position="152"/>
        <end position="170"/>
    </location>
</feature>
<evidence type="ECO:0000256" key="2">
    <source>
        <dbReference type="SAM" id="Phobius"/>
    </source>
</evidence>
<organism evidence="4 5">
    <name type="scientific">Psychrobacter aestuarii</name>
    <dbReference type="NCBI Taxonomy" id="556327"/>
    <lineage>
        <taxon>Bacteria</taxon>
        <taxon>Pseudomonadati</taxon>
        <taxon>Pseudomonadota</taxon>
        <taxon>Gammaproteobacteria</taxon>
        <taxon>Moraxellales</taxon>
        <taxon>Moraxellaceae</taxon>
        <taxon>Psychrobacter</taxon>
    </lineage>
</organism>
<evidence type="ECO:0000256" key="1">
    <source>
        <dbReference type="SAM" id="MobiDB-lite"/>
    </source>
</evidence>